<dbReference type="Gramene" id="PAN10237">
    <property type="protein sequence ID" value="PAN10237"/>
    <property type="gene ID" value="PAHAL_2G080800"/>
</dbReference>
<dbReference type="InterPro" id="IPR055411">
    <property type="entry name" value="LRR_FXL15/At3g58940/PEG3-like"/>
</dbReference>
<sequence>MAAPARKKPWFAPGDGADHLTALPLELRVQIVASLPFRQIVQLSALSRPWRHIHHHAPVVKLRLYEFVYLEDYVFGTDRSLPGVLDEGSILGLRLALGRRARDGSASRVDTLALDYSVADPRMPRHADRLIALADAREIRVAYHIAPAIAGPGAAALRRLRLDKVSLDEWPRLPSLRSLALLSVTVEAPFTPAAWCPLLEHLAVSFSTVEQARVDIRLPLLKSLDMEDVDVRPHDDSFEPFGQVTIDAPELEELVLTCTSGGTAEYRSFTLRAPRLRYLGYHNLFAGRVDVDVGRPGSVRAGSISFESNEEIACPEMKLCRMQMMRMLEGLLPELSPEDVADAARPHLTLDKYSVESFDSGKMIPEEKLTCDLSALMTTLKSLNAFCATASSGIDLTEVGSPEHCLPFYDLLRRL</sequence>
<dbReference type="Proteomes" id="UP000243499">
    <property type="component" value="Chromosome 2"/>
</dbReference>
<proteinExistence type="predicted"/>
<protein>
    <recommendedName>
        <fullName evidence="1">F-box domain-containing protein</fullName>
    </recommendedName>
</protein>
<gene>
    <name evidence="2" type="ORF">PAHAL_2G080800</name>
</gene>
<dbReference type="InterPro" id="IPR036047">
    <property type="entry name" value="F-box-like_dom_sf"/>
</dbReference>
<reference evidence="2" key="1">
    <citation type="submission" date="2018-04" db="EMBL/GenBank/DDBJ databases">
        <title>WGS assembly of Panicum hallii.</title>
        <authorList>
            <person name="Lovell J."/>
            <person name="Jenkins J."/>
            <person name="Lowry D."/>
            <person name="Mamidi S."/>
            <person name="Sreedasyam A."/>
            <person name="Weng X."/>
            <person name="Barry K."/>
            <person name="Bonette J."/>
            <person name="Campitelli B."/>
            <person name="Daum C."/>
            <person name="Gordon S."/>
            <person name="Gould B."/>
            <person name="Lipzen A."/>
            <person name="Macqueen A."/>
            <person name="Palacio-Mejia J."/>
            <person name="Plott C."/>
            <person name="Shakirov E."/>
            <person name="Shu S."/>
            <person name="Yoshinaga Y."/>
            <person name="Zane M."/>
            <person name="Rokhsar D."/>
            <person name="Grimwood J."/>
            <person name="Schmutz J."/>
            <person name="Juenger T."/>
        </authorList>
    </citation>
    <scope>NUCLEOTIDE SEQUENCE [LARGE SCALE GENOMIC DNA]</scope>
    <source>
        <strain evidence="2">FIL2</strain>
    </source>
</reference>
<feature type="domain" description="F-box" evidence="1">
    <location>
        <begin position="17"/>
        <end position="68"/>
    </location>
</feature>
<dbReference type="PANTHER" id="PTHR34223">
    <property type="entry name" value="OS11G0201299 PROTEIN"/>
    <property type="match status" value="1"/>
</dbReference>
<dbReference type="InterPro" id="IPR053197">
    <property type="entry name" value="F-box_SCFL_complex_component"/>
</dbReference>
<dbReference type="SUPFAM" id="SSF81383">
    <property type="entry name" value="F-box domain"/>
    <property type="match status" value="1"/>
</dbReference>
<dbReference type="InterPro" id="IPR001810">
    <property type="entry name" value="F-box_dom"/>
</dbReference>
<accession>A0A2S3GWR7</accession>
<organism evidence="2">
    <name type="scientific">Panicum hallii</name>
    <dbReference type="NCBI Taxonomy" id="206008"/>
    <lineage>
        <taxon>Eukaryota</taxon>
        <taxon>Viridiplantae</taxon>
        <taxon>Streptophyta</taxon>
        <taxon>Embryophyta</taxon>
        <taxon>Tracheophyta</taxon>
        <taxon>Spermatophyta</taxon>
        <taxon>Magnoliopsida</taxon>
        <taxon>Liliopsida</taxon>
        <taxon>Poales</taxon>
        <taxon>Poaceae</taxon>
        <taxon>PACMAD clade</taxon>
        <taxon>Panicoideae</taxon>
        <taxon>Panicodae</taxon>
        <taxon>Paniceae</taxon>
        <taxon>Panicinae</taxon>
        <taxon>Panicum</taxon>
        <taxon>Panicum sect. Panicum</taxon>
    </lineage>
</organism>
<evidence type="ECO:0000259" key="1">
    <source>
        <dbReference type="PROSITE" id="PS50181"/>
    </source>
</evidence>
<evidence type="ECO:0000313" key="2">
    <source>
        <dbReference type="EMBL" id="PAN10237.1"/>
    </source>
</evidence>
<dbReference type="AlphaFoldDB" id="A0A2S3GWR7"/>
<dbReference type="PROSITE" id="PS50181">
    <property type="entry name" value="FBOX"/>
    <property type="match status" value="1"/>
</dbReference>
<name>A0A2S3GWR7_9POAL</name>
<dbReference type="Pfam" id="PF24758">
    <property type="entry name" value="LRR_At5g56370"/>
    <property type="match status" value="1"/>
</dbReference>
<dbReference type="EMBL" id="CM008047">
    <property type="protein sequence ID" value="PAN10237.1"/>
    <property type="molecule type" value="Genomic_DNA"/>
</dbReference>